<feature type="transmembrane region" description="Helical" evidence="6">
    <location>
        <begin position="217"/>
        <end position="235"/>
    </location>
</feature>
<evidence type="ECO:0000256" key="3">
    <source>
        <dbReference type="ARBA" id="ARBA00022692"/>
    </source>
</evidence>
<evidence type="ECO:0000256" key="1">
    <source>
        <dbReference type="ARBA" id="ARBA00004651"/>
    </source>
</evidence>
<reference evidence="8" key="1">
    <citation type="submission" date="2016-10" db="EMBL/GenBank/DDBJ databases">
        <authorList>
            <person name="Varghese N."/>
            <person name="Submissions S."/>
        </authorList>
    </citation>
    <scope>NUCLEOTIDE SEQUENCE [LARGE SCALE GENOMIC DNA]</scope>
    <source>
        <strain evidence="8">DSM 23925</strain>
    </source>
</reference>
<dbReference type="Proteomes" id="UP000198705">
    <property type="component" value="Unassembled WGS sequence"/>
</dbReference>
<dbReference type="PANTHER" id="PTHR30250">
    <property type="entry name" value="PST FAMILY PREDICTED COLANIC ACID TRANSPORTER"/>
    <property type="match status" value="1"/>
</dbReference>
<keyword evidence="3 6" id="KW-0812">Transmembrane</keyword>
<feature type="transmembrane region" description="Helical" evidence="6">
    <location>
        <begin position="120"/>
        <end position="140"/>
    </location>
</feature>
<feature type="transmembrane region" description="Helical" evidence="6">
    <location>
        <begin position="247"/>
        <end position="266"/>
    </location>
</feature>
<keyword evidence="4 6" id="KW-1133">Transmembrane helix</keyword>
<evidence type="ECO:0000256" key="5">
    <source>
        <dbReference type="ARBA" id="ARBA00023136"/>
    </source>
</evidence>
<keyword evidence="8" id="KW-1185">Reference proteome</keyword>
<dbReference type="GO" id="GO:0005886">
    <property type="term" value="C:plasma membrane"/>
    <property type="evidence" value="ECO:0007669"/>
    <property type="project" value="UniProtKB-SubCell"/>
</dbReference>
<accession>A0A1I5AR25</accession>
<dbReference type="AlphaFoldDB" id="A0A1I5AR25"/>
<evidence type="ECO:0000256" key="4">
    <source>
        <dbReference type="ARBA" id="ARBA00022989"/>
    </source>
</evidence>
<dbReference type="STRING" id="649333.SAMN04487989_102227"/>
<comment type="subcellular location">
    <subcellularLocation>
        <location evidence="1">Cell membrane</location>
        <topology evidence="1">Multi-pass membrane protein</topology>
    </subcellularLocation>
</comment>
<feature type="transmembrane region" description="Helical" evidence="6">
    <location>
        <begin position="300"/>
        <end position="317"/>
    </location>
</feature>
<feature type="transmembrane region" description="Helical" evidence="6">
    <location>
        <begin position="41"/>
        <end position="60"/>
    </location>
</feature>
<feature type="transmembrane region" description="Helical" evidence="6">
    <location>
        <begin position="156"/>
        <end position="173"/>
    </location>
</feature>
<evidence type="ECO:0000256" key="6">
    <source>
        <dbReference type="SAM" id="Phobius"/>
    </source>
</evidence>
<protein>
    <submittedName>
        <fullName evidence="7">Membrane protein involved in the export of O-antigen and teichoic acid</fullName>
    </submittedName>
</protein>
<feature type="transmembrane region" description="Helical" evidence="6">
    <location>
        <begin position="360"/>
        <end position="385"/>
    </location>
</feature>
<evidence type="ECO:0000313" key="7">
    <source>
        <dbReference type="EMBL" id="SFN64883.1"/>
    </source>
</evidence>
<feature type="transmembrane region" description="Helical" evidence="6">
    <location>
        <begin position="179"/>
        <end position="197"/>
    </location>
</feature>
<evidence type="ECO:0000313" key="8">
    <source>
        <dbReference type="Proteomes" id="UP000198705"/>
    </source>
</evidence>
<organism evidence="7 8">
    <name type="scientific">Bizionia echini</name>
    <dbReference type="NCBI Taxonomy" id="649333"/>
    <lineage>
        <taxon>Bacteria</taxon>
        <taxon>Pseudomonadati</taxon>
        <taxon>Bacteroidota</taxon>
        <taxon>Flavobacteriia</taxon>
        <taxon>Flavobacteriales</taxon>
        <taxon>Flavobacteriaceae</taxon>
        <taxon>Bizionia</taxon>
    </lineage>
</organism>
<sequence length="492" mass="55927">MGIVTSQSIKNTIITYLGFGLGAINVLFLFTEFISDEYFGLITYIFSTANVMMPILAFGVHNTLIKFYSSYKTRQTQNGFLMLMLFLPLAIIIPTAIVGYFAFDAISSWLSGTNAIVSDYVWLIFISAIAFSYFEVFYAWSRVQMQSVFGNFMKEVFHRAGTMILLFCLYLNFIDVEQLIYGITGIYIVRVVIMKLYAFSLRFPSFNTTKIPNLSSVLKYTTLIIIAGSVANVILEVDKFMLNRYVAIEYVAYYGVAIYIASVIGVPSRSMHQIISPLTAKLLNDKNKIELDKLYKKSSLSLFIISGFIFLLIILNINELYNFINDNYVDGLLVVFVISLSKLTDSLLGNNNAILFNSDYYRMVLVLGVFLAILTVVLNIIFIPIYGINGAAFATFLAILLYNLAKLWFVNIKLKMQPFTLNTVKVLVLIIVCLGVFYFWDFPWHPLINIGLKSFLITVFYGTVVYTLQFSEDITSLINTIINRIKRENPTM</sequence>
<feature type="transmembrane region" description="Helical" evidence="6">
    <location>
        <begin position="391"/>
        <end position="409"/>
    </location>
</feature>
<feature type="transmembrane region" description="Helical" evidence="6">
    <location>
        <begin position="12"/>
        <end position="35"/>
    </location>
</feature>
<feature type="transmembrane region" description="Helical" evidence="6">
    <location>
        <begin position="329"/>
        <end position="348"/>
    </location>
</feature>
<feature type="transmembrane region" description="Helical" evidence="6">
    <location>
        <begin position="80"/>
        <end position="100"/>
    </location>
</feature>
<name>A0A1I5AR25_9FLAO</name>
<feature type="transmembrane region" description="Helical" evidence="6">
    <location>
        <begin position="421"/>
        <end position="440"/>
    </location>
</feature>
<dbReference type="OrthoDB" id="88014at2"/>
<dbReference type="PANTHER" id="PTHR30250:SF11">
    <property type="entry name" value="O-ANTIGEN TRANSPORTER-RELATED"/>
    <property type="match status" value="1"/>
</dbReference>
<dbReference type="InterPro" id="IPR050833">
    <property type="entry name" value="Poly_Biosynth_Transport"/>
</dbReference>
<dbReference type="EMBL" id="FOVN01000002">
    <property type="protein sequence ID" value="SFN64883.1"/>
    <property type="molecule type" value="Genomic_DNA"/>
</dbReference>
<gene>
    <name evidence="7" type="ORF">SAMN04487989_102227</name>
</gene>
<feature type="transmembrane region" description="Helical" evidence="6">
    <location>
        <begin position="446"/>
        <end position="468"/>
    </location>
</feature>
<keyword evidence="2" id="KW-1003">Cell membrane</keyword>
<dbReference type="RefSeq" id="WP_092207004.1">
    <property type="nucleotide sequence ID" value="NZ_FOVN01000002.1"/>
</dbReference>
<evidence type="ECO:0000256" key="2">
    <source>
        <dbReference type="ARBA" id="ARBA00022475"/>
    </source>
</evidence>
<keyword evidence="5 6" id="KW-0472">Membrane</keyword>
<proteinExistence type="predicted"/>